<gene>
    <name evidence="10" type="ORF">COU29_00825</name>
</gene>
<comment type="subcellular location">
    <subcellularLocation>
        <location evidence="1">Cytoplasm</location>
    </subcellularLocation>
</comment>
<dbReference type="CDD" id="cd11572">
    <property type="entry name" value="RlmI_M_like"/>
    <property type="match status" value="1"/>
</dbReference>
<proteinExistence type="inferred from homology"/>
<keyword evidence="4" id="KW-0489">Methyltransferase</keyword>
<keyword evidence="3" id="KW-0698">rRNA processing</keyword>
<comment type="caution">
    <text evidence="10">The sequence shown here is derived from an EMBL/GenBank/DDBJ whole genome shotgun (WGS) entry which is preliminary data.</text>
</comment>
<dbReference type="GO" id="GO:0006364">
    <property type="term" value="P:rRNA processing"/>
    <property type="evidence" value="ECO:0007669"/>
    <property type="project" value="UniProtKB-KW"/>
</dbReference>
<evidence type="ECO:0000256" key="3">
    <source>
        <dbReference type="ARBA" id="ARBA00022552"/>
    </source>
</evidence>
<reference evidence="11" key="1">
    <citation type="submission" date="2017-09" db="EMBL/GenBank/DDBJ databases">
        <title>Depth-based differentiation of microbial function through sediment-hosted aquifers and enrichment of novel symbionts in the deep terrestrial subsurface.</title>
        <authorList>
            <person name="Probst A.J."/>
            <person name="Ladd B."/>
            <person name="Jarett J.K."/>
            <person name="Geller-Mcgrath D.E."/>
            <person name="Sieber C.M.K."/>
            <person name="Emerson J.B."/>
            <person name="Anantharaman K."/>
            <person name="Thomas B.C."/>
            <person name="Malmstrom R."/>
            <person name="Stieglmeier M."/>
            <person name="Klingl A."/>
            <person name="Woyke T."/>
            <person name="Ryan C.M."/>
            <person name="Banfield J.F."/>
        </authorList>
    </citation>
    <scope>NUCLEOTIDE SEQUENCE [LARGE SCALE GENOMIC DNA]</scope>
</reference>
<dbReference type="GO" id="GO:0032259">
    <property type="term" value="P:methylation"/>
    <property type="evidence" value="ECO:0007669"/>
    <property type="project" value="UniProtKB-KW"/>
</dbReference>
<dbReference type="GO" id="GO:0003723">
    <property type="term" value="F:RNA binding"/>
    <property type="evidence" value="ECO:0007669"/>
    <property type="project" value="UniProtKB-KW"/>
</dbReference>
<sequence>MFMTKLIVNQNRVGPILGRHPWVFSGALKYVPEGLSCGQSVQLVDETGHFLAQGYFNSYSQMAVRLWSWDEKEVINDNFFVKRITDAYKLRQDYVVDKNTDAYRLINSESDLLPGLVVDKYGNYLSVQFHNRGIEFWKHNILDALIKCLKPKGIYERSDVGGRAREQMEKEVGLLYGKLPKKVTILENGYKFVVDIISGQKTGFFLDQRNKRQALKKYSKNKRVLNCFSYTGGFSVYALSAGAKKVISVDASEIALKLAEENIKLNKLDSKKCEFISADVKDYLYNPPEKDFDLIILDPPAFVKDRHKIREGLQGYRKINEAALRLLSPNGILVTASCSAHVSMMDFRHMLSEAAGRAGRVVQILEVYTHGIDHPELAAFTEGEYLKCIFARVM</sequence>
<dbReference type="Gene3D" id="2.30.130.10">
    <property type="entry name" value="PUA domain"/>
    <property type="match status" value="1"/>
</dbReference>
<dbReference type="GO" id="GO:0005737">
    <property type="term" value="C:cytoplasm"/>
    <property type="evidence" value="ECO:0007669"/>
    <property type="project" value="UniProtKB-SubCell"/>
</dbReference>
<dbReference type="InterPro" id="IPR029063">
    <property type="entry name" value="SAM-dependent_MTases_sf"/>
</dbReference>
<dbReference type="PANTHER" id="PTHR42873">
    <property type="entry name" value="RIBOSOMAL RNA LARGE SUBUNIT METHYLTRANSFERASE"/>
    <property type="match status" value="1"/>
</dbReference>
<evidence type="ECO:0000313" key="11">
    <source>
        <dbReference type="Proteomes" id="UP000231426"/>
    </source>
</evidence>
<evidence type="ECO:0000256" key="2">
    <source>
        <dbReference type="ARBA" id="ARBA00022490"/>
    </source>
</evidence>
<keyword evidence="2" id="KW-0963">Cytoplasm</keyword>
<feature type="domain" description="PUA" evidence="9">
    <location>
        <begin position="4"/>
        <end position="89"/>
    </location>
</feature>
<evidence type="ECO:0000256" key="8">
    <source>
        <dbReference type="ARBA" id="ARBA00038091"/>
    </source>
</evidence>
<dbReference type="PANTHER" id="PTHR42873:SF1">
    <property type="entry name" value="S-ADENOSYLMETHIONINE-DEPENDENT METHYLTRANSFERASE DOMAIN-CONTAINING PROTEIN"/>
    <property type="match status" value="1"/>
</dbReference>
<dbReference type="CDD" id="cd21153">
    <property type="entry name" value="PUA_RlmI"/>
    <property type="match status" value="1"/>
</dbReference>
<dbReference type="InterPro" id="IPR019614">
    <property type="entry name" value="SAM-dep_methyl-trfase"/>
</dbReference>
<dbReference type="InterPro" id="IPR041532">
    <property type="entry name" value="RlmI-like_PUA"/>
</dbReference>
<dbReference type="Gene3D" id="3.40.50.150">
    <property type="entry name" value="Vaccinia Virus protein VP39"/>
    <property type="match status" value="1"/>
</dbReference>
<dbReference type="PROSITE" id="PS50890">
    <property type="entry name" value="PUA"/>
    <property type="match status" value="1"/>
</dbReference>
<evidence type="ECO:0000256" key="6">
    <source>
        <dbReference type="ARBA" id="ARBA00022691"/>
    </source>
</evidence>
<dbReference type="EMBL" id="PFBV01000003">
    <property type="protein sequence ID" value="PIT88320.1"/>
    <property type="molecule type" value="Genomic_DNA"/>
</dbReference>
<dbReference type="GO" id="GO:0008168">
    <property type="term" value="F:methyltransferase activity"/>
    <property type="evidence" value="ECO:0007669"/>
    <property type="project" value="UniProtKB-KW"/>
</dbReference>
<keyword evidence="5" id="KW-0808">Transferase</keyword>
<dbReference type="AlphaFoldDB" id="A0A2M6W6D4"/>
<evidence type="ECO:0000259" key="9">
    <source>
        <dbReference type="SMART" id="SM00359"/>
    </source>
</evidence>
<dbReference type="Pfam" id="PF17785">
    <property type="entry name" value="PUA_3"/>
    <property type="match status" value="1"/>
</dbReference>
<comment type="similarity">
    <text evidence="8">Belongs to the methyltransferase superfamily. RlmI family.</text>
</comment>
<evidence type="ECO:0000313" key="10">
    <source>
        <dbReference type="EMBL" id="PIT88320.1"/>
    </source>
</evidence>
<accession>A0A2M6W6D4</accession>
<evidence type="ECO:0000256" key="7">
    <source>
        <dbReference type="ARBA" id="ARBA00022884"/>
    </source>
</evidence>
<keyword evidence="7" id="KW-0694">RNA-binding</keyword>
<dbReference type="SUPFAM" id="SSF53335">
    <property type="entry name" value="S-adenosyl-L-methionine-dependent methyltransferases"/>
    <property type="match status" value="1"/>
</dbReference>
<protein>
    <recommendedName>
        <fullName evidence="9">PUA domain-containing protein</fullName>
    </recommendedName>
</protein>
<evidence type="ECO:0000256" key="5">
    <source>
        <dbReference type="ARBA" id="ARBA00022679"/>
    </source>
</evidence>
<name>A0A2M6W6D4_9BACT</name>
<keyword evidence="6" id="KW-0949">S-adenosyl-L-methionine</keyword>
<dbReference type="InterPro" id="IPR015947">
    <property type="entry name" value="PUA-like_sf"/>
</dbReference>
<dbReference type="CDD" id="cd02440">
    <property type="entry name" value="AdoMet_MTases"/>
    <property type="match status" value="1"/>
</dbReference>
<evidence type="ECO:0000256" key="1">
    <source>
        <dbReference type="ARBA" id="ARBA00004496"/>
    </source>
</evidence>
<dbReference type="InterPro" id="IPR002478">
    <property type="entry name" value="PUA"/>
</dbReference>
<dbReference type="Proteomes" id="UP000231426">
    <property type="component" value="Unassembled WGS sequence"/>
</dbReference>
<dbReference type="InterPro" id="IPR036974">
    <property type="entry name" value="PUA_sf"/>
</dbReference>
<dbReference type="Pfam" id="PF10672">
    <property type="entry name" value="Methyltrans_SAM"/>
    <property type="match status" value="1"/>
</dbReference>
<dbReference type="Gene3D" id="3.30.750.80">
    <property type="entry name" value="RNA methyltransferase domain (HRMD) like"/>
    <property type="match status" value="1"/>
</dbReference>
<organism evidence="10 11">
    <name type="scientific">Candidatus Magasanikbacteria bacterium CG10_big_fil_rev_8_21_14_0_10_36_32</name>
    <dbReference type="NCBI Taxonomy" id="1974646"/>
    <lineage>
        <taxon>Bacteria</taxon>
        <taxon>Candidatus Magasanikiibacteriota</taxon>
    </lineage>
</organism>
<dbReference type="SMART" id="SM00359">
    <property type="entry name" value="PUA"/>
    <property type="match status" value="1"/>
</dbReference>
<dbReference type="SUPFAM" id="SSF88697">
    <property type="entry name" value="PUA domain-like"/>
    <property type="match status" value="1"/>
</dbReference>
<evidence type="ECO:0000256" key="4">
    <source>
        <dbReference type="ARBA" id="ARBA00022603"/>
    </source>
</evidence>